<dbReference type="EnsemblMetazoa" id="XM_022815018">
    <property type="protein sequence ID" value="XP_022670753"/>
    <property type="gene ID" value="LOC111254312"/>
</dbReference>
<dbReference type="SUPFAM" id="SSF88697">
    <property type="entry name" value="PUA domain-like"/>
    <property type="match status" value="1"/>
</dbReference>
<dbReference type="InterPro" id="IPR047197">
    <property type="entry name" value="THYN1-like_EVE"/>
</dbReference>
<accession>A0A7M7KU61</accession>
<keyword evidence="4" id="KW-0597">Phosphoprotein</keyword>
<dbReference type="PANTHER" id="PTHR14087:SF7">
    <property type="entry name" value="THYMOCYTE NUCLEAR PROTEIN 1"/>
    <property type="match status" value="1"/>
</dbReference>
<evidence type="ECO:0000313" key="7">
    <source>
        <dbReference type="EnsemblMetazoa" id="XP_022670752"/>
    </source>
</evidence>
<dbReference type="EnsemblMetazoa" id="XM_022815016">
    <property type="protein sequence ID" value="XP_022670751"/>
    <property type="gene ID" value="LOC111254312"/>
</dbReference>
<proteinExistence type="predicted"/>
<reference evidence="7" key="1">
    <citation type="submission" date="2021-01" db="UniProtKB">
        <authorList>
            <consortium name="EnsemblMetazoa"/>
        </authorList>
    </citation>
    <scope>IDENTIFICATION</scope>
</reference>
<dbReference type="Proteomes" id="UP000594260">
    <property type="component" value="Unplaced"/>
</dbReference>
<keyword evidence="8" id="KW-1185">Reference proteome</keyword>
<dbReference type="FunFam" id="3.10.590.10:FF:000003">
    <property type="entry name" value="Thymocyte nuclear protein 1"/>
    <property type="match status" value="1"/>
</dbReference>
<dbReference type="GeneID" id="111254312"/>
<dbReference type="CDD" id="cd21133">
    <property type="entry name" value="EVE"/>
    <property type="match status" value="1"/>
</dbReference>
<dbReference type="InterPro" id="IPR002740">
    <property type="entry name" value="EVE_domain"/>
</dbReference>
<dbReference type="EnsemblMetazoa" id="XM_022815017">
    <property type="protein sequence ID" value="XP_022670752"/>
    <property type="gene ID" value="LOC111254312"/>
</dbReference>
<comment type="subcellular location">
    <subcellularLocation>
        <location evidence="2">Nucleus</location>
    </subcellularLocation>
</comment>
<dbReference type="InterPro" id="IPR052181">
    <property type="entry name" value="5hmC_binding"/>
</dbReference>
<dbReference type="RefSeq" id="XP_022670752.1">
    <property type="nucleotide sequence ID" value="XM_022815017.1"/>
</dbReference>
<feature type="domain" description="EVE" evidence="6">
    <location>
        <begin position="44"/>
        <end position="208"/>
    </location>
</feature>
<comment type="function">
    <text evidence="1">Specifically binds 5-hydroxymethylcytosine (5hmC), suggesting that it acts as a specific reader of 5hmC.</text>
</comment>
<dbReference type="InterPro" id="IPR015947">
    <property type="entry name" value="PUA-like_sf"/>
</dbReference>
<name>A0A7M7KU61_VARDE</name>
<dbReference type="EnsemblMetazoa" id="XM_022815014">
    <property type="protein sequence ID" value="XP_022670749"/>
    <property type="gene ID" value="LOC111254312"/>
</dbReference>
<evidence type="ECO:0000259" key="6">
    <source>
        <dbReference type="Pfam" id="PF01878"/>
    </source>
</evidence>
<evidence type="ECO:0000256" key="4">
    <source>
        <dbReference type="ARBA" id="ARBA00022553"/>
    </source>
</evidence>
<sequence>MPRGRKRIADASSMQYETAIPTKTLKVTSKKSKDPSKEYSHFTHWLVKSEGESRIENGHDFKFSIDDLANSKNQTTHWEGVRNYQARNFMRDFMKLGQQVFFYHSNVKEPGIVGLVEITKESYPDHTQFEKGNHYFDKSASKDNPRWFMVDIKLVRHFKRCITLKELKRWHLEHKKNNGPLKDLFLFTKARLSVLPISDKEWEFICKLEDQEPFVD</sequence>
<dbReference type="RefSeq" id="XP_022670751.1">
    <property type="nucleotide sequence ID" value="XM_022815016.1"/>
</dbReference>
<dbReference type="RefSeq" id="XP_022670753.1">
    <property type="nucleotide sequence ID" value="XM_022815018.1"/>
</dbReference>
<protein>
    <recommendedName>
        <fullName evidence="3">Thymocyte nuclear protein 1</fullName>
    </recommendedName>
</protein>
<dbReference type="RefSeq" id="XP_022670749.1">
    <property type="nucleotide sequence ID" value="XM_022815014.1"/>
</dbReference>
<evidence type="ECO:0000256" key="1">
    <source>
        <dbReference type="ARBA" id="ARBA00002530"/>
    </source>
</evidence>
<dbReference type="PANTHER" id="PTHR14087">
    <property type="entry name" value="THYMOCYTE NUCLEAR PROTEIN 1"/>
    <property type="match status" value="1"/>
</dbReference>
<organism evidence="7 8">
    <name type="scientific">Varroa destructor</name>
    <name type="common">Honeybee mite</name>
    <dbReference type="NCBI Taxonomy" id="109461"/>
    <lineage>
        <taxon>Eukaryota</taxon>
        <taxon>Metazoa</taxon>
        <taxon>Ecdysozoa</taxon>
        <taxon>Arthropoda</taxon>
        <taxon>Chelicerata</taxon>
        <taxon>Arachnida</taxon>
        <taxon>Acari</taxon>
        <taxon>Parasitiformes</taxon>
        <taxon>Mesostigmata</taxon>
        <taxon>Gamasina</taxon>
        <taxon>Dermanyssoidea</taxon>
        <taxon>Varroidae</taxon>
        <taxon>Varroa</taxon>
    </lineage>
</organism>
<evidence type="ECO:0000256" key="5">
    <source>
        <dbReference type="ARBA" id="ARBA00023242"/>
    </source>
</evidence>
<dbReference type="AlphaFoldDB" id="A0A7M7KU61"/>
<dbReference type="Pfam" id="PF01878">
    <property type="entry name" value="EVE"/>
    <property type="match status" value="1"/>
</dbReference>
<keyword evidence="5" id="KW-0539">Nucleus</keyword>
<evidence type="ECO:0000256" key="2">
    <source>
        <dbReference type="ARBA" id="ARBA00004123"/>
    </source>
</evidence>
<evidence type="ECO:0000256" key="3">
    <source>
        <dbReference type="ARBA" id="ARBA00014654"/>
    </source>
</evidence>
<dbReference type="Gene3D" id="3.10.590.10">
    <property type="entry name" value="ph1033 like domains"/>
    <property type="match status" value="1"/>
</dbReference>
<evidence type="ECO:0000313" key="8">
    <source>
        <dbReference type="Proteomes" id="UP000594260"/>
    </source>
</evidence>
<dbReference type="GO" id="GO:0005634">
    <property type="term" value="C:nucleus"/>
    <property type="evidence" value="ECO:0007669"/>
    <property type="project" value="UniProtKB-SubCell"/>
</dbReference>